<dbReference type="EMBL" id="FNHB01000001">
    <property type="protein sequence ID" value="SDL78978.1"/>
    <property type="molecule type" value="Genomic_DNA"/>
</dbReference>
<sequence>MKSTSSIEEECLSCHGTGKINQKKCPACNGTGTSLTEDGQKLLKFLRDSIRTSEH</sequence>
<accession>A0A1G9MXL8</accession>
<proteinExistence type="predicted"/>
<dbReference type="SUPFAM" id="SSF57938">
    <property type="entry name" value="DnaJ/Hsp40 cysteine-rich domain"/>
    <property type="match status" value="1"/>
</dbReference>
<dbReference type="Gene3D" id="6.20.20.10">
    <property type="match status" value="1"/>
</dbReference>
<name>A0A1G9MXL8_9FIRM</name>
<keyword evidence="2" id="KW-1185">Reference proteome</keyword>
<organism evidence="1 2">
    <name type="scientific">Dendrosporobacter quercicolus</name>
    <dbReference type="NCBI Taxonomy" id="146817"/>
    <lineage>
        <taxon>Bacteria</taxon>
        <taxon>Bacillati</taxon>
        <taxon>Bacillota</taxon>
        <taxon>Negativicutes</taxon>
        <taxon>Selenomonadales</taxon>
        <taxon>Sporomusaceae</taxon>
        <taxon>Dendrosporobacter</taxon>
    </lineage>
</organism>
<dbReference type="InterPro" id="IPR031538">
    <property type="entry name" value="Anti-TRAP"/>
</dbReference>
<dbReference type="InterPro" id="IPR036410">
    <property type="entry name" value="HSP_DnaJ_Cys-rich_dom_sf"/>
</dbReference>
<dbReference type="Proteomes" id="UP000214880">
    <property type="component" value="Unassembled WGS sequence"/>
</dbReference>
<evidence type="ECO:0000313" key="2">
    <source>
        <dbReference type="Proteomes" id="UP000214880"/>
    </source>
</evidence>
<dbReference type="AlphaFoldDB" id="A0A1G9MXL8"/>
<dbReference type="Pfam" id="PF15777">
    <property type="entry name" value="Anti-TRAP"/>
    <property type="match status" value="1"/>
</dbReference>
<evidence type="ECO:0000313" key="1">
    <source>
        <dbReference type="EMBL" id="SDL78978.1"/>
    </source>
</evidence>
<reference evidence="1 2" key="1">
    <citation type="submission" date="2016-10" db="EMBL/GenBank/DDBJ databases">
        <authorList>
            <person name="de Groot N.N."/>
        </authorList>
    </citation>
    <scope>NUCLEOTIDE SEQUENCE [LARGE SCALE GENOMIC DNA]</scope>
    <source>
        <strain evidence="1 2">DSM 1736</strain>
    </source>
</reference>
<dbReference type="RefSeq" id="WP_173812586.1">
    <property type="nucleotide sequence ID" value="NZ_FNHB01000001.1"/>
</dbReference>
<gene>
    <name evidence="1" type="ORF">SAMN04488502_101831</name>
</gene>
<protein>
    <submittedName>
        <fullName evidence="1">Tryptophan RNA-binding attenuator protein inhibitory protein</fullName>
    </submittedName>
</protein>